<dbReference type="Proteomes" id="UP001234989">
    <property type="component" value="Chromosome 7"/>
</dbReference>
<protein>
    <submittedName>
        <fullName evidence="1">Uncharacterized protein</fullName>
    </submittedName>
</protein>
<name>A0AAF0TXR5_SOLVR</name>
<organism evidence="1 2">
    <name type="scientific">Solanum verrucosum</name>
    <dbReference type="NCBI Taxonomy" id="315347"/>
    <lineage>
        <taxon>Eukaryota</taxon>
        <taxon>Viridiplantae</taxon>
        <taxon>Streptophyta</taxon>
        <taxon>Embryophyta</taxon>
        <taxon>Tracheophyta</taxon>
        <taxon>Spermatophyta</taxon>
        <taxon>Magnoliopsida</taxon>
        <taxon>eudicotyledons</taxon>
        <taxon>Gunneridae</taxon>
        <taxon>Pentapetalae</taxon>
        <taxon>asterids</taxon>
        <taxon>lamiids</taxon>
        <taxon>Solanales</taxon>
        <taxon>Solanaceae</taxon>
        <taxon>Solanoideae</taxon>
        <taxon>Solaneae</taxon>
        <taxon>Solanum</taxon>
    </lineage>
</organism>
<sequence length="91" mass="9803">MSLSLCPSNGDDYSNSFTVCCRLQTSSSRCTVNSGSSQMVSWLIKCPSLPLKQAFLNTICFLIEVTDVNVHLAITSCVMCSQISPEKGTSS</sequence>
<reference evidence="1" key="1">
    <citation type="submission" date="2023-08" db="EMBL/GenBank/DDBJ databases">
        <title>A de novo genome assembly of Solanum verrucosum Schlechtendal, a Mexican diploid species geographically isolated from the other diploid A-genome species in potato relatives.</title>
        <authorList>
            <person name="Hosaka K."/>
        </authorList>
    </citation>
    <scope>NUCLEOTIDE SEQUENCE</scope>
    <source>
        <tissue evidence="1">Young leaves</tissue>
    </source>
</reference>
<dbReference type="EMBL" id="CP133618">
    <property type="protein sequence ID" value="WMV37117.1"/>
    <property type="molecule type" value="Genomic_DNA"/>
</dbReference>
<gene>
    <name evidence="1" type="ORF">MTR67_030502</name>
</gene>
<proteinExistence type="predicted"/>
<dbReference type="AlphaFoldDB" id="A0AAF0TXR5"/>
<keyword evidence="2" id="KW-1185">Reference proteome</keyword>
<evidence type="ECO:0000313" key="2">
    <source>
        <dbReference type="Proteomes" id="UP001234989"/>
    </source>
</evidence>
<evidence type="ECO:0000313" key="1">
    <source>
        <dbReference type="EMBL" id="WMV37117.1"/>
    </source>
</evidence>
<accession>A0AAF0TXR5</accession>